<evidence type="ECO:0000256" key="5">
    <source>
        <dbReference type="ARBA" id="ARBA00022763"/>
    </source>
</evidence>
<dbReference type="Proteomes" id="UP001140094">
    <property type="component" value="Unassembled WGS sequence"/>
</dbReference>
<dbReference type="PANTHER" id="PTHR28670">
    <property type="entry name" value="UV-STIMULATED SCAFFOLD PROTEIN A"/>
    <property type="match status" value="1"/>
</dbReference>
<dbReference type="InterPro" id="IPR049408">
    <property type="entry name" value="UVSSA_N_a-solenoid_rpt"/>
</dbReference>
<evidence type="ECO:0000259" key="11">
    <source>
        <dbReference type="Pfam" id="PF09740"/>
    </source>
</evidence>
<dbReference type="OrthoDB" id="5594015at2759"/>
<proteinExistence type="inferred from homology"/>
<keyword evidence="6" id="KW-0863">Zinc-finger</keyword>
<dbReference type="GO" id="GO:0005694">
    <property type="term" value="C:chromosome"/>
    <property type="evidence" value="ECO:0007669"/>
    <property type="project" value="UniProtKB-SubCell"/>
</dbReference>
<keyword evidence="13" id="KW-1185">Reference proteome</keyword>
<comment type="subcellular location">
    <subcellularLocation>
        <location evidence="1">Chromosome</location>
    </subcellularLocation>
</comment>
<keyword evidence="7" id="KW-0862">Zinc</keyword>
<organism evidence="12 13">
    <name type="scientific">Coemansia guatemalensis</name>
    <dbReference type="NCBI Taxonomy" id="2761395"/>
    <lineage>
        <taxon>Eukaryota</taxon>
        <taxon>Fungi</taxon>
        <taxon>Fungi incertae sedis</taxon>
        <taxon>Zoopagomycota</taxon>
        <taxon>Kickxellomycotina</taxon>
        <taxon>Kickxellomycetes</taxon>
        <taxon>Kickxellales</taxon>
        <taxon>Kickxellaceae</taxon>
        <taxon>Coemansia</taxon>
    </lineage>
</organism>
<feature type="region of interest" description="Disordered" evidence="10">
    <location>
        <begin position="223"/>
        <end position="255"/>
    </location>
</feature>
<accession>A0A9W8HR77</accession>
<evidence type="ECO:0000256" key="3">
    <source>
        <dbReference type="ARBA" id="ARBA00022454"/>
    </source>
</evidence>
<dbReference type="AlphaFoldDB" id="A0A9W8HR77"/>
<comment type="similarity">
    <text evidence="2">Belongs to the UVSSA family.</text>
</comment>
<protein>
    <recommendedName>
        <fullName evidence="11">UV-stimulated scaffold protein A C-terminal domain-containing protein</fullName>
    </recommendedName>
</protein>
<name>A0A9W8HR77_9FUNG</name>
<evidence type="ECO:0000256" key="10">
    <source>
        <dbReference type="SAM" id="MobiDB-lite"/>
    </source>
</evidence>
<feature type="compositionally biased region" description="Polar residues" evidence="10">
    <location>
        <begin position="576"/>
        <end position="590"/>
    </location>
</feature>
<keyword evidence="4" id="KW-0479">Metal-binding</keyword>
<keyword evidence="3" id="KW-0158">Chromosome</keyword>
<evidence type="ECO:0000256" key="1">
    <source>
        <dbReference type="ARBA" id="ARBA00004286"/>
    </source>
</evidence>
<keyword evidence="5" id="KW-0227">DNA damage</keyword>
<dbReference type="GO" id="GO:0008270">
    <property type="term" value="F:zinc ion binding"/>
    <property type="evidence" value="ECO:0007669"/>
    <property type="project" value="UniProtKB-KW"/>
</dbReference>
<evidence type="ECO:0000256" key="7">
    <source>
        <dbReference type="ARBA" id="ARBA00022833"/>
    </source>
</evidence>
<dbReference type="EMBL" id="JANBUO010001912">
    <property type="protein sequence ID" value="KAJ2796397.1"/>
    <property type="molecule type" value="Genomic_DNA"/>
</dbReference>
<sequence length="654" mass="74169">MTLPAELVVELTTAGSESLDEQKLRELKSLCKHDSDGQTVNAIFHALLESLGKRHAQIRISALQAVNELFCRSHAFRLLVISRLPQIFRLIFGAYQAKLPPPIQYADRLRQLAAEYLYMWVERFGAAYQRLVYGFRYLRFIEHVDFKNAAKEYKRKDPERAQRRHRLYVDNRRQYMRRSLTAVRADMLSVRSDMFAALEVLKGCFDILVPDITDLFGDYEDSQSFQGTADQSSGPAPDSVGKADRQNADSSGEDSDVDDVLAVMAANRHAIDISIDPDRVLESEETSNNAPVFDVIRDYLRLCVQVYRPRIDIWIAKLERVDSDIDLEVEQLLDSARRLRAQILIAEAKCRDLGVDTSYMHQQPVTIGYESEDEDDFEDVPAAVERHGQKRIGEDQELAQKQQKRNPVFALLNDPSVQADPTYVDPELLRDRYAAKAPFELSGVQEPSNEIEDKLRESAPVVSYGPDLAYWGESEVNANTSGFEIRHRFLGSARDEPVMSDAARQSLQMRAVYYPEPERTVIKACRAPLKNGKLCPRRDLVKCPFHGVIIPRDEQGRSLNDSDLGDKPAVEENETPADTSNVESAVSSVATAERVDDLQWQDLEELVSKKHNFAPAQRKPKQRAAARPKSSLASIRKPKPSVITRLQQAIRKKK</sequence>
<feature type="compositionally biased region" description="Polar residues" evidence="10">
    <location>
        <begin position="223"/>
        <end position="234"/>
    </location>
</feature>
<evidence type="ECO:0000256" key="4">
    <source>
        <dbReference type="ARBA" id="ARBA00022723"/>
    </source>
</evidence>
<keyword evidence="8" id="KW-0175">Coiled coil</keyword>
<reference evidence="12" key="1">
    <citation type="submission" date="2022-07" db="EMBL/GenBank/DDBJ databases">
        <title>Phylogenomic reconstructions and comparative analyses of Kickxellomycotina fungi.</title>
        <authorList>
            <person name="Reynolds N.K."/>
            <person name="Stajich J.E."/>
            <person name="Barry K."/>
            <person name="Grigoriev I.V."/>
            <person name="Crous P."/>
            <person name="Smith M.E."/>
        </authorList>
    </citation>
    <scope>NUCLEOTIDE SEQUENCE</scope>
    <source>
        <strain evidence="12">NRRL 1565</strain>
    </source>
</reference>
<dbReference type="GO" id="GO:0006283">
    <property type="term" value="P:transcription-coupled nucleotide-excision repair"/>
    <property type="evidence" value="ECO:0007669"/>
    <property type="project" value="TreeGrafter"/>
</dbReference>
<dbReference type="Pfam" id="PF09740">
    <property type="entry name" value="DUF2043"/>
    <property type="match status" value="1"/>
</dbReference>
<evidence type="ECO:0000256" key="8">
    <source>
        <dbReference type="ARBA" id="ARBA00023054"/>
    </source>
</evidence>
<evidence type="ECO:0000256" key="9">
    <source>
        <dbReference type="ARBA" id="ARBA00023204"/>
    </source>
</evidence>
<comment type="caution">
    <text evidence="12">The sequence shown here is derived from an EMBL/GenBank/DDBJ whole genome shotgun (WGS) entry which is preliminary data.</text>
</comment>
<dbReference type="PANTHER" id="PTHR28670:SF1">
    <property type="entry name" value="UV-STIMULATED SCAFFOLD PROTEIN A"/>
    <property type="match status" value="1"/>
</dbReference>
<evidence type="ECO:0000313" key="12">
    <source>
        <dbReference type="EMBL" id="KAJ2796397.1"/>
    </source>
</evidence>
<dbReference type="GO" id="GO:0009411">
    <property type="term" value="P:response to UV"/>
    <property type="evidence" value="ECO:0007669"/>
    <property type="project" value="InterPro"/>
</dbReference>
<dbReference type="GO" id="GO:0000993">
    <property type="term" value="F:RNA polymerase II complex binding"/>
    <property type="evidence" value="ECO:0007669"/>
    <property type="project" value="TreeGrafter"/>
</dbReference>
<dbReference type="Pfam" id="PF20867">
    <property type="entry name" value="UVSSA_N"/>
    <property type="match status" value="1"/>
</dbReference>
<keyword evidence="9" id="KW-0234">DNA repair</keyword>
<dbReference type="InterPro" id="IPR049431">
    <property type="entry name" value="UVSSA_C"/>
</dbReference>
<gene>
    <name evidence="12" type="ORF">H4R20_005543</name>
</gene>
<feature type="region of interest" description="Disordered" evidence="10">
    <location>
        <begin position="554"/>
        <end position="590"/>
    </location>
</feature>
<feature type="region of interest" description="Disordered" evidence="10">
    <location>
        <begin position="610"/>
        <end position="654"/>
    </location>
</feature>
<feature type="domain" description="UV-stimulated scaffold protein A C-terminal" evidence="11">
    <location>
        <begin position="458"/>
        <end position="560"/>
    </location>
</feature>
<evidence type="ECO:0000256" key="2">
    <source>
        <dbReference type="ARBA" id="ARBA00009240"/>
    </source>
</evidence>
<dbReference type="InterPro" id="IPR018610">
    <property type="entry name" value="UVSSA"/>
</dbReference>
<evidence type="ECO:0000313" key="13">
    <source>
        <dbReference type="Proteomes" id="UP001140094"/>
    </source>
</evidence>
<evidence type="ECO:0000256" key="6">
    <source>
        <dbReference type="ARBA" id="ARBA00022771"/>
    </source>
</evidence>